<proteinExistence type="predicted"/>
<evidence type="ECO:0000256" key="4">
    <source>
        <dbReference type="ARBA" id="ARBA00023163"/>
    </source>
</evidence>
<dbReference type="InterPro" id="IPR015300">
    <property type="entry name" value="DNA-bd_pseudobarrel_sf"/>
</dbReference>
<organism evidence="7 8">
    <name type="scientific">Dovyalis caffra</name>
    <dbReference type="NCBI Taxonomy" id="77055"/>
    <lineage>
        <taxon>Eukaryota</taxon>
        <taxon>Viridiplantae</taxon>
        <taxon>Streptophyta</taxon>
        <taxon>Embryophyta</taxon>
        <taxon>Tracheophyta</taxon>
        <taxon>Spermatophyta</taxon>
        <taxon>Magnoliopsida</taxon>
        <taxon>eudicotyledons</taxon>
        <taxon>Gunneridae</taxon>
        <taxon>Pentapetalae</taxon>
        <taxon>rosids</taxon>
        <taxon>fabids</taxon>
        <taxon>Malpighiales</taxon>
        <taxon>Salicaceae</taxon>
        <taxon>Flacourtieae</taxon>
        <taxon>Dovyalis</taxon>
    </lineage>
</organism>
<protein>
    <submittedName>
        <fullName evidence="7">Uncharacterized protein</fullName>
    </submittedName>
</protein>
<evidence type="ECO:0000256" key="1">
    <source>
        <dbReference type="ARBA" id="ARBA00004123"/>
    </source>
</evidence>
<feature type="compositionally biased region" description="Basic and acidic residues" evidence="6">
    <location>
        <begin position="204"/>
        <end position="217"/>
    </location>
</feature>
<evidence type="ECO:0000313" key="7">
    <source>
        <dbReference type="EMBL" id="CAK7340905.1"/>
    </source>
</evidence>
<feature type="compositionally biased region" description="Basic and acidic residues" evidence="6">
    <location>
        <begin position="168"/>
        <end position="182"/>
    </location>
</feature>
<keyword evidence="3" id="KW-0238">DNA-binding</keyword>
<keyword evidence="5" id="KW-0539">Nucleus</keyword>
<dbReference type="Gene3D" id="2.40.330.10">
    <property type="entry name" value="DNA-binding pseudobarrel domain"/>
    <property type="match status" value="1"/>
</dbReference>
<dbReference type="GO" id="GO:0003677">
    <property type="term" value="F:DNA binding"/>
    <property type="evidence" value="ECO:0007669"/>
    <property type="project" value="UniProtKB-KW"/>
</dbReference>
<evidence type="ECO:0000256" key="6">
    <source>
        <dbReference type="SAM" id="MobiDB-lite"/>
    </source>
</evidence>
<evidence type="ECO:0000256" key="3">
    <source>
        <dbReference type="ARBA" id="ARBA00023125"/>
    </source>
</evidence>
<dbReference type="PANTHER" id="PTHR31541:SF25">
    <property type="entry name" value="GAMMA-GLIADIN B"/>
    <property type="match status" value="1"/>
</dbReference>
<dbReference type="SUPFAM" id="SSF101936">
    <property type="entry name" value="DNA-binding pseudobarrel domain"/>
    <property type="match status" value="1"/>
</dbReference>
<keyword evidence="8" id="KW-1185">Reference proteome</keyword>
<feature type="compositionally biased region" description="Polar residues" evidence="6">
    <location>
        <begin position="121"/>
        <end position="130"/>
    </location>
</feature>
<dbReference type="InterPro" id="IPR005508">
    <property type="entry name" value="At2g31720-like"/>
</dbReference>
<dbReference type="GO" id="GO:0005634">
    <property type="term" value="C:nucleus"/>
    <property type="evidence" value="ECO:0007669"/>
    <property type="project" value="UniProtKB-SubCell"/>
</dbReference>
<name>A0AAV1RW50_9ROSI</name>
<feature type="compositionally biased region" description="Basic residues" evidence="6">
    <location>
        <begin position="155"/>
        <end position="167"/>
    </location>
</feature>
<sequence>MVLCGCSPSIDHQYHADGSLDKRLLEYSKKESSGDEKQKLTPLQEELAEALVWFKNNCALRESLKSKSSSAPEFVNPLKVSVPKKRRGCEEGLLQKKGHQSSTDQEAKKTSVGTLDELGFSSKNTQSTYSDQEDSKSTISSVNGFANPLGILEPKKKRGISRQKFVKTSHDYHINTHEDGPKLKIKRREKKTAGGKQICKRQRTNNEDDRKDRGERPSKKRQMVRVDFKKLGLNPAPNFSSQIRARIGHQEGRDSEIKLRIMKQIFKTDMDRHQERFSMPLNQVKDNEEFLNEEEMEKMCQTKSSGTEVKLVEMGLKNGNVHESTMRLRQWKINNNASYMITSNWKDVLDRNVGSLKLNDIVQVYSFRRDKKLWLVLLKIKDADEVKNLMGWDQVGSDNA</sequence>
<gene>
    <name evidence="7" type="ORF">DCAF_LOCUS15994</name>
</gene>
<dbReference type="Proteomes" id="UP001314170">
    <property type="component" value="Unassembled WGS sequence"/>
</dbReference>
<dbReference type="EMBL" id="CAWUPB010001160">
    <property type="protein sequence ID" value="CAK7340905.1"/>
    <property type="molecule type" value="Genomic_DNA"/>
</dbReference>
<dbReference type="AlphaFoldDB" id="A0AAV1RW50"/>
<evidence type="ECO:0000313" key="8">
    <source>
        <dbReference type="Proteomes" id="UP001314170"/>
    </source>
</evidence>
<dbReference type="PANTHER" id="PTHR31541">
    <property type="entry name" value="B3 DOMAIN PLANT PROTEIN-RELATED"/>
    <property type="match status" value="1"/>
</dbReference>
<evidence type="ECO:0000256" key="5">
    <source>
        <dbReference type="ARBA" id="ARBA00023242"/>
    </source>
</evidence>
<feature type="region of interest" description="Disordered" evidence="6">
    <location>
        <begin position="93"/>
        <end position="222"/>
    </location>
</feature>
<comment type="caution">
    <text evidence="7">The sequence shown here is derived from an EMBL/GenBank/DDBJ whole genome shotgun (WGS) entry which is preliminary data.</text>
</comment>
<accession>A0AAV1RW50</accession>
<dbReference type="Pfam" id="PF03754">
    <property type="entry name" value="At2g31720-like"/>
    <property type="match status" value="1"/>
</dbReference>
<reference evidence="7 8" key="1">
    <citation type="submission" date="2024-01" db="EMBL/GenBank/DDBJ databases">
        <authorList>
            <person name="Waweru B."/>
        </authorList>
    </citation>
    <scope>NUCLEOTIDE SEQUENCE [LARGE SCALE GENOMIC DNA]</scope>
</reference>
<evidence type="ECO:0000256" key="2">
    <source>
        <dbReference type="ARBA" id="ARBA00023015"/>
    </source>
</evidence>
<keyword evidence="4" id="KW-0804">Transcription</keyword>
<keyword evidence="2" id="KW-0805">Transcription regulation</keyword>
<comment type="subcellular location">
    <subcellularLocation>
        <location evidence="1">Nucleus</location>
    </subcellularLocation>
</comment>